<keyword evidence="4" id="KW-1185">Reference proteome</keyword>
<dbReference type="Gene3D" id="1.10.260.40">
    <property type="entry name" value="lambda repressor-like DNA-binding domains"/>
    <property type="match status" value="1"/>
</dbReference>
<feature type="region of interest" description="Disordered" evidence="1">
    <location>
        <begin position="1"/>
        <end position="26"/>
    </location>
</feature>
<dbReference type="Pfam" id="PF12900">
    <property type="entry name" value="Pyridox_ox_2"/>
    <property type="match status" value="1"/>
</dbReference>
<protein>
    <recommendedName>
        <fullName evidence="2">HTH cro/C1-type domain-containing protein</fullName>
    </recommendedName>
</protein>
<dbReference type="InterPro" id="IPR010982">
    <property type="entry name" value="Lambda_DNA-bd_dom_sf"/>
</dbReference>
<evidence type="ECO:0000256" key="1">
    <source>
        <dbReference type="SAM" id="MobiDB-lite"/>
    </source>
</evidence>
<sequence length="230" mass="25150">MFTEAMAMNTTKRTGQGHGWTGGDLSRRVRGRRTALGLSRDEVAERARMDPSYVDRIETAPVALTGGDLIRLADALDTTISDLLGAHSEQPAGHGRAARHPVLDTMREDECRRLIEPGGVGRIAFQLVGRPYVVPVNFAMHDGAVVFRTGATTALGRYGTGAVAFEVDRIDDGMHEGWSVLIDGVARQAGPHETAQLRKLLDLEPWAGGDRQVYVVVEPEQITGRRIRTW</sequence>
<dbReference type="Gene3D" id="2.30.110.10">
    <property type="entry name" value="Electron Transport, Fmn-binding Protein, Chain A"/>
    <property type="match status" value="1"/>
</dbReference>
<proteinExistence type="predicted"/>
<dbReference type="InterPro" id="IPR012349">
    <property type="entry name" value="Split_barrel_FMN-bd"/>
</dbReference>
<dbReference type="InterPro" id="IPR024747">
    <property type="entry name" value="Pyridox_Oxase-rel"/>
</dbReference>
<dbReference type="SMART" id="SM00530">
    <property type="entry name" value="HTH_XRE"/>
    <property type="match status" value="1"/>
</dbReference>
<dbReference type="SUPFAM" id="SSF50475">
    <property type="entry name" value="FMN-binding split barrel"/>
    <property type="match status" value="1"/>
</dbReference>
<dbReference type="EMBL" id="BAAAHK010000003">
    <property type="protein sequence ID" value="GAA0927489.1"/>
    <property type="molecule type" value="Genomic_DNA"/>
</dbReference>
<accession>A0ABN1PH43</accession>
<evidence type="ECO:0000313" key="3">
    <source>
        <dbReference type="EMBL" id="GAA0927489.1"/>
    </source>
</evidence>
<dbReference type="SUPFAM" id="SSF47413">
    <property type="entry name" value="lambda repressor-like DNA-binding domains"/>
    <property type="match status" value="1"/>
</dbReference>
<comment type="caution">
    <text evidence="3">The sequence shown here is derived from an EMBL/GenBank/DDBJ whole genome shotgun (WGS) entry which is preliminary data.</text>
</comment>
<reference evidence="3 4" key="1">
    <citation type="journal article" date="2019" name="Int. J. Syst. Evol. Microbiol.">
        <title>The Global Catalogue of Microorganisms (GCM) 10K type strain sequencing project: providing services to taxonomists for standard genome sequencing and annotation.</title>
        <authorList>
            <consortium name="The Broad Institute Genomics Platform"/>
            <consortium name="The Broad Institute Genome Sequencing Center for Infectious Disease"/>
            <person name="Wu L."/>
            <person name="Ma J."/>
        </authorList>
    </citation>
    <scope>NUCLEOTIDE SEQUENCE [LARGE SCALE GENOMIC DNA]</scope>
    <source>
        <strain evidence="3 4">JCM 10977</strain>
    </source>
</reference>
<name>A0ABN1PH43_9ACTN</name>
<evidence type="ECO:0000259" key="2">
    <source>
        <dbReference type="PROSITE" id="PS50943"/>
    </source>
</evidence>
<dbReference type="Proteomes" id="UP001500542">
    <property type="component" value="Unassembled WGS sequence"/>
</dbReference>
<evidence type="ECO:0000313" key="4">
    <source>
        <dbReference type="Proteomes" id="UP001500542"/>
    </source>
</evidence>
<dbReference type="CDD" id="cd00093">
    <property type="entry name" value="HTH_XRE"/>
    <property type="match status" value="1"/>
</dbReference>
<organism evidence="3 4">
    <name type="scientific">Kribbella koreensis</name>
    <dbReference type="NCBI Taxonomy" id="57909"/>
    <lineage>
        <taxon>Bacteria</taxon>
        <taxon>Bacillati</taxon>
        <taxon>Actinomycetota</taxon>
        <taxon>Actinomycetes</taxon>
        <taxon>Propionibacteriales</taxon>
        <taxon>Kribbellaceae</taxon>
        <taxon>Kribbella</taxon>
    </lineage>
</organism>
<feature type="domain" description="HTH cro/C1-type" evidence="2">
    <location>
        <begin position="29"/>
        <end position="83"/>
    </location>
</feature>
<dbReference type="PROSITE" id="PS50943">
    <property type="entry name" value="HTH_CROC1"/>
    <property type="match status" value="1"/>
</dbReference>
<dbReference type="Pfam" id="PF13560">
    <property type="entry name" value="HTH_31"/>
    <property type="match status" value="1"/>
</dbReference>
<dbReference type="InterPro" id="IPR001387">
    <property type="entry name" value="Cro/C1-type_HTH"/>
</dbReference>
<gene>
    <name evidence="3" type="ORF">GCM10009554_08450</name>
</gene>